<name>A0A840V1V2_9BACT</name>
<sequence>MTIDLFYLSFQSRFQVIGPTIEFISLGCKETCVSFGDIALDGGSALVKMGL</sequence>
<accession>A0A840V1V2</accession>
<dbReference type="AlphaFoldDB" id="A0A840V1V2"/>
<evidence type="ECO:0000313" key="2">
    <source>
        <dbReference type="Proteomes" id="UP000539642"/>
    </source>
</evidence>
<dbReference type="EMBL" id="JACHEO010000016">
    <property type="protein sequence ID" value="MBB5348828.1"/>
    <property type="molecule type" value="Genomic_DNA"/>
</dbReference>
<proteinExistence type="predicted"/>
<reference evidence="1 2" key="1">
    <citation type="submission" date="2020-08" db="EMBL/GenBank/DDBJ databases">
        <title>Genomic Encyclopedia of Type Strains, Phase IV (KMG-IV): sequencing the most valuable type-strain genomes for metagenomic binning, comparative biology and taxonomic classification.</title>
        <authorList>
            <person name="Goeker M."/>
        </authorList>
    </citation>
    <scope>NUCLEOTIDE SEQUENCE [LARGE SCALE GENOMIC DNA]</scope>
    <source>
        <strain evidence="1 2">DSM 28570</strain>
    </source>
</reference>
<organism evidence="1 2">
    <name type="scientific">Desulfoprunum benzoelyticum</name>
    <dbReference type="NCBI Taxonomy" id="1506996"/>
    <lineage>
        <taxon>Bacteria</taxon>
        <taxon>Pseudomonadati</taxon>
        <taxon>Thermodesulfobacteriota</taxon>
        <taxon>Desulfobulbia</taxon>
        <taxon>Desulfobulbales</taxon>
        <taxon>Desulfobulbaceae</taxon>
        <taxon>Desulfoprunum</taxon>
    </lineage>
</organism>
<comment type="caution">
    <text evidence="1">The sequence shown here is derived from an EMBL/GenBank/DDBJ whole genome shotgun (WGS) entry which is preliminary data.</text>
</comment>
<evidence type="ECO:0000313" key="1">
    <source>
        <dbReference type="EMBL" id="MBB5348828.1"/>
    </source>
</evidence>
<gene>
    <name evidence="1" type="ORF">HNQ81_002569</name>
</gene>
<protein>
    <submittedName>
        <fullName evidence="1">Uncharacterized protein</fullName>
    </submittedName>
</protein>
<dbReference type="Proteomes" id="UP000539642">
    <property type="component" value="Unassembled WGS sequence"/>
</dbReference>
<dbReference type="RefSeq" id="WP_183351654.1">
    <property type="nucleotide sequence ID" value="NZ_JACHEO010000016.1"/>
</dbReference>
<keyword evidence="2" id="KW-1185">Reference proteome</keyword>